<keyword evidence="4" id="KW-1003">Cell membrane</keyword>
<protein>
    <submittedName>
        <fullName evidence="10">ABC-type cobalt transport system, ATPase component</fullName>
    </submittedName>
</protein>
<dbReference type="FunFam" id="3.40.50.300:FF:000224">
    <property type="entry name" value="Energy-coupling factor transporter ATP-binding protein EcfA"/>
    <property type="match status" value="1"/>
</dbReference>
<dbReference type="InterPro" id="IPR003439">
    <property type="entry name" value="ABC_transporter-like_ATP-bd"/>
</dbReference>
<dbReference type="RefSeq" id="WP_144658255.1">
    <property type="nucleotide sequence ID" value="NZ_VIAE01000002.1"/>
</dbReference>
<comment type="subcellular location">
    <subcellularLocation>
        <location evidence="1">Cell membrane</location>
        <topology evidence="1">Peripheral membrane protein</topology>
    </subcellularLocation>
</comment>
<evidence type="ECO:0000256" key="4">
    <source>
        <dbReference type="ARBA" id="ARBA00022475"/>
    </source>
</evidence>
<dbReference type="PANTHER" id="PTHR43553">
    <property type="entry name" value="HEAVY METAL TRANSPORTER"/>
    <property type="match status" value="1"/>
</dbReference>
<organism evidence="10 11">
    <name type="scientific">Candidatus Phytoplasma pini</name>
    <dbReference type="NCBI Taxonomy" id="267362"/>
    <lineage>
        <taxon>Bacteria</taxon>
        <taxon>Bacillati</taxon>
        <taxon>Mycoplasmatota</taxon>
        <taxon>Mollicutes</taxon>
        <taxon>Acholeplasmatales</taxon>
        <taxon>Acholeplasmataceae</taxon>
        <taxon>Candidatus Phytoplasma</taxon>
    </lineage>
</organism>
<evidence type="ECO:0000256" key="1">
    <source>
        <dbReference type="ARBA" id="ARBA00004202"/>
    </source>
</evidence>
<keyword evidence="8" id="KW-0472">Membrane</keyword>
<keyword evidence="3" id="KW-0813">Transport</keyword>
<evidence type="ECO:0000256" key="7">
    <source>
        <dbReference type="ARBA" id="ARBA00022967"/>
    </source>
</evidence>
<dbReference type="PROSITE" id="PS00211">
    <property type="entry name" value="ABC_TRANSPORTER_1"/>
    <property type="match status" value="1"/>
</dbReference>
<reference evidence="10 11" key="1">
    <citation type="submission" date="2019-06" db="EMBL/GenBank/DDBJ databases">
        <title>Draft Genome Sequence of Candidatus Phytoplasma pini-Related Strain MDPP: A Resource for Comparative Genomics of Gymnosperm-infecting Phytoplasmas.</title>
        <authorList>
            <person name="Cai W."/>
            <person name="Costanzo S."/>
            <person name="Shao J."/>
            <person name="Zhao Y."/>
            <person name="Davis R."/>
        </authorList>
    </citation>
    <scope>NUCLEOTIDE SEQUENCE [LARGE SCALE GENOMIC DNA]</scope>
    <source>
        <strain evidence="10 11">MDPP</strain>
    </source>
</reference>
<dbReference type="GO" id="GO:0043190">
    <property type="term" value="C:ATP-binding cassette (ABC) transporter complex"/>
    <property type="evidence" value="ECO:0007669"/>
    <property type="project" value="TreeGrafter"/>
</dbReference>
<dbReference type="PROSITE" id="PS50893">
    <property type="entry name" value="ABC_TRANSPORTER_2"/>
    <property type="match status" value="1"/>
</dbReference>
<dbReference type="SUPFAM" id="SSF52540">
    <property type="entry name" value="P-loop containing nucleoside triphosphate hydrolases"/>
    <property type="match status" value="1"/>
</dbReference>
<dbReference type="AlphaFoldDB" id="A0A559KJM6"/>
<dbReference type="Proteomes" id="UP000320078">
    <property type="component" value="Unassembled WGS sequence"/>
</dbReference>
<dbReference type="InterPro" id="IPR017871">
    <property type="entry name" value="ABC_transporter-like_CS"/>
</dbReference>
<feature type="domain" description="ABC transporter" evidence="9">
    <location>
        <begin position="3"/>
        <end position="244"/>
    </location>
</feature>
<dbReference type="InterPro" id="IPR015856">
    <property type="entry name" value="ABC_transpr_CbiO/EcfA_su"/>
</dbReference>
<evidence type="ECO:0000313" key="11">
    <source>
        <dbReference type="Proteomes" id="UP000320078"/>
    </source>
</evidence>
<dbReference type="Pfam" id="PF00005">
    <property type="entry name" value="ABC_tran"/>
    <property type="match status" value="1"/>
</dbReference>
<dbReference type="EMBL" id="VIAE01000002">
    <property type="protein sequence ID" value="TVY12331.1"/>
    <property type="molecule type" value="Genomic_DNA"/>
</dbReference>
<keyword evidence="5" id="KW-0547">Nucleotide-binding</keyword>
<comment type="caution">
    <text evidence="10">The sequence shown here is derived from an EMBL/GenBank/DDBJ whole genome shotgun (WGS) entry which is preliminary data.</text>
</comment>
<dbReference type="InterPro" id="IPR027417">
    <property type="entry name" value="P-loop_NTPase"/>
</dbReference>
<evidence type="ECO:0000259" key="9">
    <source>
        <dbReference type="PROSITE" id="PS50893"/>
    </source>
</evidence>
<dbReference type="GO" id="GO:0005524">
    <property type="term" value="F:ATP binding"/>
    <property type="evidence" value="ECO:0007669"/>
    <property type="project" value="UniProtKB-KW"/>
</dbReference>
<dbReference type="Gene3D" id="3.40.50.300">
    <property type="entry name" value="P-loop containing nucleotide triphosphate hydrolases"/>
    <property type="match status" value="1"/>
</dbReference>
<dbReference type="PANTHER" id="PTHR43553:SF27">
    <property type="entry name" value="ENERGY-COUPLING FACTOR TRANSPORTER ATP-BINDING PROTEIN ECFA2"/>
    <property type="match status" value="1"/>
</dbReference>
<evidence type="ECO:0000313" key="10">
    <source>
        <dbReference type="EMBL" id="TVY12331.1"/>
    </source>
</evidence>
<name>A0A559KJM6_9MOLU</name>
<evidence type="ECO:0000256" key="3">
    <source>
        <dbReference type="ARBA" id="ARBA00022448"/>
    </source>
</evidence>
<keyword evidence="6" id="KW-0067">ATP-binding</keyword>
<dbReference type="InterPro" id="IPR003593">
    <property type="entry name" value="AAA+_ATPase"/>
</dbReference>
<dbReference type="GO" id="GO:0016887">
    <property type="term" value="F:ATP hydrolysis activity"/>
    <property type="evidence" value="ECO:0007669"/>
    <property type="project" value="InterPro"/>
</dbReference>
<evidence type="ECO:0000256" key="5">
    <source>
        <dbReference type="ARBA" id="ARBA00022741"/>
    </source>
</evidence>
<dbReference type="CDD" id="cd03225">
    <property type="entry name" value="ABC_cobalt_CbiO_domain1"/>
    <property type="match status" value="1"/>
</dbReference>
<gene>
    <name evidence="10" type="primary">cbiO</name>
    <name evidence="10" type="ORF">MDPP_00104</name>
</gene>
<dbReference type="OrthoDB" id="9784332at2"/>
<dbReference type="SMART" id="SM00382">
    <property type="entry name" value="AAA"/>
    <property type="match status" value="1"/>
</dbReference>
<sequence length="284" mass="32876">MAIQFRNVSFLYNKRSSYVLRDINLKINSQNDFIALIGRIGSGKSTLVQLMNGLLIPSEGEIEIFNQKINSKTPYQKIIPLRQKIGLVFQLPEYQLFETTVLKDVMFSPKNFNKNDLESKKIAIQMLKLVGIDKDLFHVSPFKLSGGQKRKVAIAGVLAMNPSILILDEPTRGLDIKNKIEIMTILKQANQKDKKTVIYITHDIDLAAEYANKIIFLEKGEVLFSGYKKDFFLYQNLSKFGFYKPQIFQIMDFLKQKINLPFVPQYSFQELMKYLKTFYKKNSN</sequence>
<accession>A0A559KJM6</accession>
<dbReference type="GO" id="GO:0042626">
    <property type="term" value="F:ATPase-coupled transmembrane transporter activity"/>
    <property type="evidence" value="ECO:0007669"/>
    <property type="project" value="TreeGrafter"/>
</dbReference>
<evidence type="ECO:0000256" key="8">
    <source>
        <dbReference type="ARBA" id="ARBA00023136"/>
    </source>
</evidence>
<evidence type="ECO:0000256" key="2">
    <source>
        <dbReference type="ARBA" id="ARBA00005417"/>
    </source>
</evidence>
<proteinExistence type="inferred from homology"/>
<keyword evidence="11" id="KW-1185">Reference proteome</keyword>
<keyword evidence="7" id="KW-1278">Translocase</keyword>
<dbReference type="InterPro" id="IPR050095">
    <property type="entry name" value="ECF_ABC_transporter_ATP-bd"/>
</dbReference>
<evidence type="ECO:0000256" key="6">
    <source>
        <dbReference type="ARBA" id="ARBA00022840"/>
    </source>
</evidence>
<comment type="similarity">
    <text evidence="2">Belongs to the ABC transporter superfamily.</text>
</comment>